<reference evidence="1 2" key="1">
    <citation type="journal article" date="2019" name="Commun. Biol.">
        <title>The bagworm genome reveals a unique fibroin gene that provides high tensile strength.</title>
        <authorList>
            <person name="Kono N."/>
            <person name="Nakamura H."/>
            <person name="Ohtoshi R."/>
            <person name="Tomita M."/>
            <person name="Numata K."/>
            <person name="Arakawa K."/>
        </authorList>
    </citation>
    <scope>NUCLEOTIDE SEQUENCE [LARGE SCALE GENOMIC DNA]</scope>
</reference>
<evidence type="ECO:0000313" key="1">
    <source>
        <dbReference type="EMBL" id="GBP72110.1"/>
    </source>
</evidence>
<keyword evidence="2" id="KW-1185">Reference proteome</keyword>
<accession>A0A4C1YAQ2</accession>
<proteinExistence type="predicted"/>
<dbReference type="OrthoDB" id="8825892at2759"/>
<comment type="caution">
    <text evidence="1">The sequence shown here is derived from an EMBL/GenBank/DDBJ whole genome shotgun (WGS) entry which is preliminary data.</text>
</comment>
<dbReference type="InterPro" id="IPR036179">
    <property type="entry name" value="Ig-like_dom_sf"/>
</dbReference>
<sequence length="109" mass="11788">MGIERSSRASVMPLRHVAASRHCNTAQIESLHAPTGGGVELPCDVTPALEDDSLALVIWYKQGHDAPIYSLNHWIRASENTLKLRAFIPVNTSVATAASPPPYRAATEN</sequence>
<dbReference type="InterPro" id="IPR013783">
    <property type="entry name" value="Ig-like_fold"/>
</dbReference>
<organism evidence="1 2">
    <name type="scientific">Eumeta variegata</name>
    <name type="common">Bagworm moth</name>
    <name type="synonym">Eumeta japonica</name>
    <dbReference type="NCBI Taxonomy" id="151549"/>
    <lineage>
        <taxon>Eukaryota</taxon>
        <taxon>Metazoa</taxon>
        <taxon>Ecdysozoa</taxon>
        <taxon>Arthropoda</taxon>
        <taxon>Hexapoda</taxon>
        <taxon>Insecta</taxon>
        <taxon>Pterygota</taxon>
        <taxon>Neoptera</taxon>
        <taxon>Endopterygota</taxon>
        <taxon>Lepidoptera</taxon>
        <taxon>Glossata</taxon>
        <taxon>Ditrysia</taxon>
        <taxon>Tineoidea</taxon>
        <taxon>Psychidae</taxon>
        <taxon>Oiketicinae</taxon>
        <taxon>Eumeta</taxon>
    </lineage>
</organism>
<dbReference type="SUPFAM" id="SSF48726">
    <property type="entry name" value="Immunoglobulin"/>
    <property type="match status" value="1"/>
</dbReference>
<evidence type="ECO:0008006" key="3">
    <source>
        <dbReference type="Google" id="ProtNLM"/>
    </source>
</evidence>
<dbReference type="EMBL" id="BGZK01001133">
    <property type="protein sequence ID" value="GBP72110.1"/>
    <property type="molecule type" value="Genomic_DNA"/>
</dbReference>
<dbReference type="Proteomes" id="UP000299102">
    <property type="component" value="Unassembled WGS sequence"/>
</dbReference>
<gene>
    <name evidence="1" type="ORF">EVAR_55153_1</name>
</gene>
<dbReference type="AlphaFoldDB" id="A0A4C1YAQ2"/>
<name>A0A4C1YAQ2_EUMVA</name>
<evidence type="ECO:0000313" key="2">
    <source>
        <dbReference type="Proteomes" id="UP000299102"/>
    </source>
</evidence>
<protein>
    <recommendedName>
        <fullName evidence="3">Ig-like domain-containing protein</fullName>
    </recommendedName>
</protein>
<dbReference type="Gene3D" id="2.60.40.10">
    <property type="entry name" value="Immunoglobulins"/>
    <property type="match status" value="1"/>
</dbReference>